<reference evidence="2 3" key="1">
    <citation type="submission" date="2020-03" db="EMBL/GenBank/DDBJ databases">
        <title>Genomic Encyclopedia of Type Strains, Phase IV (KMG-IV): sequencing the most valuable type-strain genomes for metagenomic binning, comparative biology and taxonomic classification.</title>
        <authorList>
            <person name="Goeker M."/>
        </authorList>
    </citation>
    <scope>NUCLEOTIDE SEQUENCE [LARGE SCALE GENOMIC DNA]</scope>
    <source>
        <strain evidence="2 3">DSM 24233</strain>
    </source>
</reference>
<dbReference type="Pfam" id="PF13692">
    <property type="entry name" value="Glyco_trans_1_4"/>
    <property type="match status" value="1"/>
</dbReference>
<dbReference type="EMBL" id="JAATJA010000001">
    <property type="protein sequence ID" value="NJB67073.1"/>
    <property type="molecule type" value="Genomic_DNA"/>
</dbReference>
<dbReference type="SUPFAM" id="SSF53756">
    <property type="entry name" value="UDP-Glycosyltransferase/glycogen phosphorylase"/>
    <property type="match status" value="1"/>
</dbReference>
<evidence type="ECO:0000313" key="3">
    <source>
        <dbReference type="Proteomes" id="UP000580856"/>
    </source>
</evidence>
<evidence type="ECO:0000259" key="1">
    <source>
        <dbReference type="Pfam" id="PF13439"/>
    </source>
</evidence>
<dbReference type="InterPro" id="IPR028098">
    <property type="entry name" value="Glyco_trans_4-like_N"/>
</dbReference>
<accession>A0A846QLK4</accession>
<feature type="domain" description="Glycosyltransferase subfamily 4-like N-terminal" evidence="1">
    <location>
        <begin position="11"/>
        <end position="234"/>
    </location>
</feature>
<dbReference type="Pfam" id="PF13439">
    <property type="entry name" value="Glyco_transf_4"/>
    <property type="match status" value="1"/>
</dbReference>
<dbReference type="Proteomes" id="UP000580856">
    <property type="component" value="Unassembled WGS sequence"/>
</dbReference>
<protein>
    <submittedName>
        <fullName evidence="2">Glycosyltransferase involved in cell wall biosynthesis</fullName>
    </submittedName>
</protein>
<dbReference type="Gene3D" id="3.40.50.2000">
    <property type="entry name" value="Glycogen Phosphorylase B"/>
    <property type="match status" value="2"/>
</dbReference>
<keyword evidence="2" id="KW-0808">Transferase</keyword>
<comment type="caution">
    <text evidence="2">The sequence shown here is derived from an EMBL/GenBank/DDBJ whole genome shotgun (WGS) entry which is preliminary data.</text>
</comment>
<sequence length="433" mass="47151">MKVVHVCMQHYGGAGTAAYRLHRALLGVGVESSMCVLNRRGDDSSIKVAVPQGGGMHALPGENGAVTFVSDEWIRAGRRWRSMLDDYPARPGNLEIFTDVHSGLSPYDLPGVAEADVVHLHWVAGMIDWTADLGPLVDKPVVWTLHDMNAFTGGCHYSAGCERWREGCGACPALGSSAQDDVSRRAWDVRHRAYADFDPVVVTPSRWLGRLAAQSPLFAGRRVEVIPNGLDTEQFRPWPADAVRSGVGLDPDSFVILFGAASVHNHRKGFRQMVRTLEALKTECGVENAVLVIFGQWSGGEPDLPYPVMEFGYMDDEMKLAAVYSLADVFLLPSLEDNLPSVALESLACGTPVAAFDVGGMGDMIVHRETGWLAQPYDALDLAKGLVWARAMRHARKGLAARCRATVLEHFTAQAQARAHAALYRSILMHAPA</sequence>
<gene>
    <name evidence="2" type="ORF">GGQ74_000713</name>
</gene>
<dbReference type="PANTHER" id="PTHR12526:SF635">
    <property type="entry name" value="GLYCOSYL TRANSFERASE GROUP 1"/>
    <property type="match status" value="1"/>
</dbReference>
<dbReference type="RefSeq" id="WP_167940160.1">
    <property type="nucleotide sequence ID" value="NZ_JAATJA010000001.1"/>
</dbReference>
<organism evidence="2 3">
    <name type="scientific">Desulfobaculum xiamenense</name>
    <dbReference type="NCBI Taxonomy" id="995050"/>
    <lineage>
        <taxon>Bacteria</taxon>
        <taxon>Pseudomonadati</taxon>
        <taxon>Thermodesulfobacteriota</taxon>
        <taxon>Desulfovibrionia</taxon>
        <taxon>Desulfovibrionales</taxon>
        <taxon>Desulfovibrionaceae</taxon>
        <taxon>Desulfobaculum</taxon>
    </lineage>
</organism>
<dbReference type="CDD" id="cd03825">
    <property type="entry name" value="GT4_WcaC-like"/>
    <property type="match status" value="1"/>
</dbReference>
<dbReference type="AlphaFoldDB" id="A0A846QLK4"/>
<dbReference type="PANTHER" id="PTHR12526">
    <property type="entry name" value="GLYCOSYLTRANSFERASE"/>
    <property type="match status" value="1"/>
</dbReference>
<keyword evidence="3" id="KW-1185">Reference proteome</keyword>
<name>A0A846QLK4_9BACT</name>
<dbReference type="GO" id="GO:0016757">
    <property type="term" value="F:glycosyltransferase activity"/>
    <property type="evidence" value="ECO:0007669"/>
    <property type="project" value="TreeGrafter"/>
</dbReference>
<evidence type="ECO:0000313" key="2">
    <source>
        <dbReference type="EMBL" id="NJB67073.1"/>
    </source>
</evidence>
<proteinExistence type="predicted"/>